<feature type="region of interest" description="Disordered" evidence="1">
    <location>
        <begin position="89"/>
        <end position="157"/>
    </location>
</feature>
<proteinExistence type="predicted"/>
<dbReference type="EMBL" id="JAWRVE010000042">
    <property type="protein sequence ID" value="KAL1869172.1"/>
    <property type="molecule type" value="Genomic_DNA"/>
</dbReference>
<evidence type="ECO:0000313" key="2">
    <source>
        <dbReference type="EMBL" id="KAL1869172.1"/>
    </source>
</evidence>
<evidence type="ECO:0000256" key="1">
    <source>
        <dbReference type="SAM" id="MobiDB-lite"/>
    </source>
</evidence>
<name>A0ABR3X0E5_9PEZI</name>
<gene>
    <name evidence="2" type="ORF">Daus18300_005709</name>
</gene>
<dbReference type="Proteomes" id="UP001583177">
    <property type="component" value="Unassembled WGS sequence"/>
</dbReference>
<comment type="caution">
    <text evidence="2">The sequence shown here is derived from an EMBL/GenBank/DDBJ whole genome shotgun (WGS) entry which is preliminary data.</text>
</comment>
<keyword evidence="3" id="KW-1185">Reference proteome</keyword>
<reference evidence="2 3" key="1">
    <citation type="journal article" date="2024" name="IMA Fungus">
        <title>IMA Genome - F19 : A genome assembly and annotation guide to empower mycologists, including annotated draft genome sequences of Ceratocystis pirilliformis, Diaporthe australafricana, Fusarium ophioides, Paecilomyces lecythidis, and Sporothrix stenoceras.</title>
        <authorList>
            <person name="Aylward J."/>
            <person name="Wilson A.M."/>
            <person name="Visagie C.M."/>
            <person name="Spraker J."/>
            <person name="Barnes I."/>
            <person name="Buitendag C."/>
            <person name="Ceriani C."/>
            <person name="Del Mar Angel L."/>
            <person name="du Plessis D."/>
            <person name="Fuchs T."/>
            <person name="Gasser K."/>
            <person name="Kramer D."/>
            <person name="Li W."/>
            <person name="Munsamy K."/>
            <person name="Piso A."/>
            <person name="Price J.L."/>
            <person name="Sonnekus B."/>
            <person name="Thomas C."/>
            <person name="van der Nest A."/>
            <person name="van Dijk A."/>
            <person name="van Heerden A."/>
            <person name="van Vuuren N."/>
            <person name="Yilmaz N."/>
            <person name="Duong T.A."/>
            <person name="van der Merwe N.A."/>
            <person name="Wingfield M.J."/>
            <person name="Wingfield B.D."/>
        </authorList>
    </citation>
    <scope>NUCLEOTIDE SEQUENCE [LARGE SCALE GENOMIC DNA]</scope>
    <source>
        <strain evidence="2 3">CMW 18300</strain>
    </source>
</reference>
<accession>A0ABR3X0E5</accession>
<organism evidence="2 3">
    <name type="scientific">Diaporthe australafricana</name>
    <dbReference type="NCBI Taxonomy" id="127596"/>
    <lineage>
        <taxon>Eukaryota</taxon>
        <taxon>Fungi</taxon>
        <taxon>Dikarya</taxon>
        <taxon>Ascomycota</taxon>
        <taxon>Pezizomycotina</taxon>
        <taxon>Sordariomycetes</taxon>
        <taxon>Sordariomycetidae</taxon>
        <taxon>Diaporthales</taxon>
        <taxon>Diaporthaceae</taxon>
        <taxon>Diaporthe</taxon>
    </lineage>
</organism>
<feature type="compositionally biased region" description="Basic and acidic residues" evidence="1">
    <location>
        <begin position="114"/>
        <end position="129"/>
    </location>
</feature>
<protein>
    <submittedName>
        <fullName evidence="2">Uncharacterized protein</fullName>
    </submittedName>
</protein>
<sequence length="196" mass="21815">MEKDFNIPKTFILKASEIRADKTLKYPWFRSFINEYVGLTKPTANSLVDVFKNQAGVLSIQSDKDQLFQPDCGWSTQVALATEPATAVRTSSYSCGEPPGSQRLNTHSTKRQKTRDQTEGLETHVKTEPTDDGLPEMHVPHTSDSGGTNDANASGSRRTRTLTVLFHGMRDADIEESEHVQVYVPRNSKGVTINFL</sequence>
<feature type="compositionally biased region" description="Polar residues" evidence="1">
    <location>
        <begin position="142"/>
        <end position="156"/>
    </location>
</feature>
<evidence type="ECO:0000313" key="3">
    <source>
        <dbReference type="Proteomes" id="UP001583177"/>
    </source>
</evidence>